<proteinExistence type="predicted"/>
<protein>
    <submittedName>
        <fullName evidence="1">Uncharacterized protein</fullName>
    </submittedName>
</protein>
<organism evidence="1 2">
    <name type="scientific">Rickettsia tamurae subsp. buchneri</name>
    <dbReference type="NCBI Taxonomy" id="1462938"/>
    <lineage>
        <taxon>Bacteria</taxon>
        <taxon>Pseudomonadati</taxon>
        <taxon>Pseudomonadota</taxon>
        <taxon>Alphaproteobacteria</taxon>
        <taxon>Rickettsiales</taxon>
        <taxon>Rickettsiaceae</taxon>
        <taxon>Rickettsieae</taxon>
        <taxon>Rickettsia</taxon>
        <taxon>spotted fever group</taxon>
    </lineage>
</organism>
<dbReference type="EMBL" id="JFKF01000038">
    <property type="protein sequence ID" value="KDO03359.1"/>
    <property type="molecule type" value="Genomic_DNA"/>
</dbReference>
<dbReference type="Proteomes" id="UP000027161">
    <property type="component" value="Unassembled WGS sequence"/>
</dbReference>
<reference evidence="1 2" key="1">
    <citation type="submission" date="2014-02" db="EMBL/GenBank/DDBJ databases">
        <title>Draft genome sequence of Rickettsia buchneri sp. nov. ISO7T.</title>
        <authorList>
            <person name="Felsheim R.F."/>
            <person name="Kurtti T.J."/>
            <person name="Munderloh U.G."/>
        </authorList>
    </citation>
    <scope>NUCLEOTIDE SEQUENCE [LARGE SCALE GENOMIC DNA]</scope>
    <source>
        <strain evidence="1 2">ISO7</strain>
    </source>
</reference>
<dbReference type="AlphaFoldDB" id="A0A8E0WMS5"/>
<sequence length="52" mass="6182">MRTLFQLVQEFGLDFQNILNRFEKFLYTSKSNKSIEDCLGNNNTRVSYSKSR</sequence>
<gene>
    <name evidence="1" type="ORF">REISMN_02200</name>
</gene>
<comment type="caution">
    <text evidence="1">The sequence shown here is derived from an EMBL/GenBank/DDBJ whole genome shotgun (WGS) entry which is preliminary data.</text>
</comment>
<accession>A0A8E0WMS5</accession>
<evidence type="ECO:0000313" key="1">
    <source>
        <dbReference type="EMBL" id="KDO03359.1"/>
    </source>
</evidence>
<name>A0A8E0WMS5_9RICK</name>
<evidence type="ECO:0000313" key="2">
    <source>
        <dbReference type="Proteomes" id="UP000027161"/>
    </source>
</evidence>
<keyword evidence="2" id="KW-1185">Reference proteome</keyword>